<dbReference type="SMART" id="SM00855">
    <property type="entry name" value="PGAM"/>
    <property type="match status" value="1"/>
</dbReference>
<dbReference type="CDD" id="cd07067">
    <property type="entry name" value="HP_PGM_like"/>
    <property type="match status" value="1"/>
</dbReference>
<dbReference type="KEGG" id="scor:J3U87_34860"/>
<dbReference type="Pfam" id="PF00300">
    <property type="entry name" value="His_Phos_1"/>
    <property type="match status" value="1"/>
</dbReference>
<accession>A0A8A4TW94</accession>
<dbReference type="GO" id="GO:0016791">
    <property type="term" value="F:phosphatase activity"/>
    <property type="evidence" value="ECO:0007669"/>
    <property type="project" value="TreeGrafter"/>
</dbReference>
<dbReference type="EMBL" id="CP071793">
    <property type="protein sequence ID" value="QTD50795.1"/>
    <property type="molecule type" value="Genomic_DNA"/>
</dbReference>
<dbReference type="InterPro" id="IPR029033">
    <property type="entry name" value="His_PPase_superfam"/>
</dbReference>
<dbReference type="AlphaFoldDB" id="A0A8A4TW94"/>
<dbReference type="SUPFAM" id="SSF53254">
    <property type="entry name" value="Phosphoglycerate mutase-like"/>
    <property type="match status" value="1"/>
</dbReference>
<dbReference type="Gene3D" id="3.40.50.1240">
    <property type="entry name" value="Phosphoglycerate mutase-like"/>
    <property type="match status" value="1"/>
</dbReference>
<dbReference type="PANTHER" id="PTHR48100">
    <property type="entry name" value="BROAD-SPECIFICITY PHOSPHATASE YOR283W-RELATED"/>
    <property type="match status" value="1"/>
</dbReference>
<keyword evidence="2" id="KW-1185">Reference proteome</keyword>
<evidence type="ECO:0000313" key="2">
    <source>
        <dbReference type="Proteomes" id="UP000663929"/>
    </source>
</evidence>
<dbReference type="InterPro" id="IPR013078">
    <property type="entry name" value="His_Pase_superF_clade-1"/>
</dbReference>
<protein>
    <submittedName>
        <fullName evidence="1">Histidine phosphatase family protein</fullName>
    </submittedName>
</protein>
<proteinExistence type="predicted"/>
<dbReference type="InterPro" id="IPR050275">
    <property type="entry name" value="PGM_Phosphatase"/>
</dbReference>
<name>A0A8A4TW94_SULCO</name>
<dbReference type="RefSeq" id="WP_237380817.1">
    <property type="nucleotide sequence ID" value="NZ_CP071793.1"/>
</dbReference>
<dbReference type="Proteomes" id="UP000663929">
    <property type="component" value="Chromosome"/>
</dbReference>
<reference evidence="1" key="1">
    <citation type="submission" date="2021-03" db="EMBL/GenBank/DDBJ databases">
        <title>Acanthopleuribacteraceae sp. M133.</title>
        <authorList>
            <person name="Wang G."/>
        </authorList>
    </citation>
    <scope>NUCLEOTIDE SEQUENCE</scope>
    <source>
        <strain evidence="1">M133</strain>
    </source>
</reference>
<dbReference type="GO" id="GO:0005737">
    <property type="term" value="C:cytoplasm"/>
    <property type="evidence" value="ECO:0007669"/>
    <property type="project" value="TreeGrafter"/>
</dbReference>
<dbReference type="PANTHER" id="PTHR48100:SF59">
    <property type="entry name" value="ADENOSYLCOBALAMIN_ALPHA-RIBAZOLE PHOSPHATASE"/>
    <property type="match status" value="1"/>
</dbReference>
<sequence length="218" mass="24747">MPRMIFIRPAETDYFLREQLLGRHDADLNENGRFQAEQLAHSLDAYHLSFLALSPLRRAISTALPLAEVHDLSPHPVAGFHALDFGDWEEHRIPYIRHEDRMRYETWLTDPDFPAPGGESLREVYARAYPELVNIVQQTRQGETIALLLQDAVMRVLCCGALDLPLEAAKRFSMDHGGYAVFERIYPKGPYQLIAWNQTHHLATGAIAGMGADETIEI</sequence>
<organism evidence="1 2">
    <name type="scientific">Sulfidibacter corallicola</name>
    <dbReference type="NCBI Taxonomy" id="2818388"/>
    <lineage>
        <taxon>Bacteria</taxon>
        <taxon>Pseudomonadati</taxon>
        <taxon>Acidobacteriota</taxon>
        <taxon>Holophagae</taxon>
        <taxon>Acanthopleuribacterales</taxon>
        <taxon>Acanthopleuribacteraceae</taxon>
        <taxon>Sulfidibacter</taxon>
    </lineage>
</organism>
<gene>
    <name evidence="1" type="ORF">J3U87_34860</name>
</gene>
<evidence type="ECO:0000313" key="1">
    <source>
        <dbReference type="EMBL" id="QTD50795.1"/>
    </source>
</evidence>